<sequence>MELVMITLSVNVGCRRGRYRVGRFNVWLAIKRAGGQATDLKRGEGYHRPGSNVCSILPADPGADMVRR</sequence>
<dbReference type="Proteomes" id="UP001629432">
    <property type="component" value="Unassembled WGS sequence"/>
</dbReference>
<gene>
    <name evidence="1" type="ORF">PQQ63_26150</name>
</gene>
<protein>
    <submittedName>
        <fullName evidence="1">Uncharacterized protein</fullName>
    </submittedName>
</protein>
<proteinExistence type="predicted"/>
<dbReference type="RefSeq" id="WP_408338894.1">
    <property type="nucleotide sequence ID" value="NZ_JAQQCF010000026.1"/>
</dbReference>
<keyword evidence="2" id="KW-1185">Reference proteome</keyword>
<evidence type="ECO:0000313" key="1">
    <source>
        <dbReference type="EMBL" id="MFM0640182.1"/>
    </source>
</evidence>
<name>A0ABW9DYV5_9BURK</name>
<organism evidence="1 2">
    <name type="scientific">Paraburkholderia metrosideri</name>
    <dbReference type="NCBI Taxonomy" id="580937"/>
    <lineage>
        <taxon>Bacteria</taxon>
        <taxon>Pseudomonadati</taxon>
        <taxon>Pseudomonadota</taxon>
        <taxon>Betaproteobacteria</taxon>
        <taxon>Burkholderiales</taxon>
        <taxon>Burkholderiaceae</taxon>
        <taxon>Paraburkholderia</taxon>
    </lineage>
</organism>
<accession>A0ABW9DYV5</accession>
<evidence type="ECO:0000313" key="2">
    <source>
        <dbReference type="Proteomes" id="UP001629432"/>
    </source>
</evidence>
<reference evidence="1 2" key="1">
    <citation type="journal article" date="2024" name="Chem. Sci.">
        <title>Discovery of megapolipeptins by genome mining of a Burkholderiales bacteria collection.</title>
        <authorList>
            <person name="Paulo B.S."/>
            <person name="Recchia M.J.J."/>
            <person name="Lee S."/>
            <person name="Fergusson C.H."/>
            <person name="Romanowski S.B."/>
            <person name="Hernandez A."/>
            <person name="Krull N."/>
            <person name="Liu D.Y."/>
            <person name="Cavanagh H."/>
            <person name="Bos A."/>
            <person name="Gray C.A."/>
            <person name="Murphy B.T."/>
            <person name="Linington R.G."/>
            <person name="Eustaquio A.S."/>
        </authorList>
    </citation>
    <scope>NUCLEOTIDE SEQUENCE [LARGE SCALE GENOMIC DNA]</scope>
    <source>
        <strain evidence="1 2">RL17-338-BIC-A</strain>
    </source>
</reference>
<comment type="caution">
    <text evidence="1">The sequence shown here is derived from an EMBL/GenBank/DDBJ whole genome shotgun (WGS) entry which is preliminary data.</text>
</comment>
<dbReference type="EMBL" id="JAQQCF010000026">
    <property type="protein sequence ID" value="MFM0640182.1"/>
    <property type="molecule type" value="Genomic_DNA"/>
</dbReference>